<dbReference type="OrthoDB" id="5876215at2759"/>
<sequence length="126" mass="14296">MALQETWADGTVTDGMILNMLPYNIIRLDRQDNVQFLISPASFVSTDNVQFLISPASFVSTGSSNFLTDFQFGAREDEEVWNACFTARKCSNSENKKQFEKEWLRINEDMGSTLQGESYFLSSLVI</sequence>
<reference evidence="2" key="1">
    <citation type="journal article" date="2015" name="Nat. Genet.">
        <title>The genome and transcriptome of the zoonotic hookworm Ancylostoma ceylanicum identify infection-specific gene families.</title>
        <authorList>
            <person name="Schwarz E.M."/>
            <person name="Hu Y."/>
            <person name="Antoshechkin I."/>
            <person name="Miller M.M."/>
            <person name="Sternberg P.W."/>
            <person name="Aroian R.V."/>
        </authorList>
    </citation>
    <scope>NUCLEOTIDE SEQUENCE</scope>
    <source>
        <strain evidence="2">HY135</strain>
    </source>
</reference>
<evidence type="ECO:0000313" key="1">
    <source>
        <dbReference type="EMBL" id="EYC35378.1"/>
    </source>
</evidence>
<name>A0A016W8P4_9BILA</name>
<dbReference type="AlphaFoldDB" id="A0A016W8P4"/>
<dbReference type="Proteomes" id="UP000024635">
    <property type="component" value="Unassembled WGS sequence"/>
</dbReference>
<proteinExistence type="predicted"/>
<gene>
    <name evidence="1" type="primary">Acey_s1071.g3534</name>
    <name evidence="1" type="ORF">Y032_1071g3534</name>
</gene>
<accession>A0A016W8P4</accession>
<evidence type="ECO:0000313" key="2">
    <source>
        <dbReference type="Proteomes" id="UP000024635"/>
    </source>
</evidence>
<protein>
    <submittedName>
        <fullName evidence="1">Uncharacterized protein</fullName>
    </submittedName>
</protein>
<comment type="caution">
    <text evidence="1">The sequence shown here is derived from an EMBL/GenBank/DDBJ whole genome shotgun (WGS) entry which is preliminary data.</text>
</comment>
<keyword evidence="2" id="KW-1185">Reference proteome</keyword>
<dbReference type="EMBL" id="JARK01000671">
    <property type="protein sequence ID" value="EYC35378.1"/>
    <property type="molecule type" value="Genomic_DNA"/>
</dbReference>
<organism evidence="1 2">
    <name type="scientific">Ancylostoma ceylanicum</name>
    <dbReference type="NCBI Taxonomy" id="53326"/>
    <lineage>
        <taxon>Eukaryota</taxon>
        <taxon>Metazoa</taxon>
        <taxon>Ecdysozoa</taxon>
        <taxon>Nematoda</taxon>
        <taxon>Chromadorea</taxon>
        <taxon>Rhabditida</taxon>
        <taxon>Rhabditina</taxon>
        <taxon>Rhabditomorpha</taxon>
        <taxon>Strongyloidea</taxon>
        <taxon>Ancylostomatidae</taxon>
        <taxon>Ancylostomatinae</taxon>
        <taxon>Ancylostoma</taxon>
    </lineage>
</organism>